<dbReference type="PANTHER" id="PTHR46380">
    <property type="entry name" value="CYCLIN-D-BINDING MYB-LIKE TRANSCRIPTION FACTOR 1"/>
    <property type="match status" value="1"/>
</dbReference>
<comment type="subcellular location">
    <subcellularLocation>
        <location evidence="1">Nucleus</location>
    </subcellularLocation>
</comment>
<protein>
    <recommendedName>
        <fullName evidence="6">Myb-like domain-containing protein</fullName>
    </recommendedName>
</protein>
<gene>
    <name evidence="5" type="ORF">BBRV_LOCUS77748</name>
</gene>
<evidence type="ECO:0000256" key="3">
    <source>
        <dbReference type="ARBA" id="ARBA00023242"/>
    </source>
</evidence>
<dbReference type="GO" id="GO:0000981">
    <property type="term" value="F:DNA-binding transcription factor activity, RNA polymerase II-specific"/>
    <property type="evidence" value="ECO:0007669"/>
    <property type="project" value="TreeGrafter"/>
</dbReference>
<feature type="region of interest" description="Disordered" evidence="4">
    <location>
        <begin position="198"/>
        <end position="224"/>
    </location>
</feature>
<dbReference type="GO" id="GO:0005634">
    <property type="term" value="C:nucleus"/>
    <property type="evidence" value="ECO:0007669"/>
    <property type="project" value="UniProtKB-SubCell"/>
</dbReference>
<evidence type="ECO:0000256" key="2">
    <source>
        <dbReference type="ARBA" id="ARBA00023125"/>
    </source>
</evidence>
<organism evidence="5">
    <name type="scientific">Bracon brevicornis</name>
    <dbReference type="NCBI Taxonomy" id="1563983"/>
    <lineage>
        <taxon>Eukaryota</taxon>
        <taxon>Metazoa</taxon>
        <taxon>Ecdysozoa</taxon>
        <taxon>Arthropoda</taxon>
        <taxon>Hexapoda</taxon>
        <taxon>Insecta</taxon>
        <taxon>Pterygota</taxon>
        <taxon>Neoptera</taxon>
        <taxon>Endopterygota</taxon>
        <taxon>Hymenoptera</taxon>
        <taxon>Apocrita</taxon>
        <taxon>Ichneumonoidea</taxon>
        <taxon>Braconidae</taxon>
        <taxon>Braconinae</taxon>
        <taxon>Bracon</taxon>
    </lineage>
</organism>
<dbReference type="EMBL" id="CADCXW020000158">
    <property type="protein sequence ID" value="CAD1562675.1"/>
    <property type="molecule type" value="Genomic_DNA"/>
</dbReference>
<dbReference type="GO" id="GO:0000978">
    <property type="term" value="F:RNA polymerase II cis-regulatory region sequence-specific DNA binding"/>
    <property type="evidence" value="ECO:0007669"/>
    <property type="project" value="TreeGrafter"/>
</dbReference>
<dbReference type="InterPro" id="IPR051651">
    <property type="entry name" value="DMTF1_DNA-bind_reg"/>
</dbReference>
<dbReference type="PANTHER" id="PTHR46380:SF2">
    <property type="entry name" value="CYCLIN-D-BINDING MYB-LIKE TRANSCRIPTION FACTOR 1"/>
    <property type="match status" value="1"/>
</dbReference>
<reference evidence="5" key="1">
    <citation type="submission" date="2020-07" db="EMBL/GenBank/DDBJ databases">
        <authorList>
            <person name="Ferguson B K."/>
        </authorList>
    </citation>
    <scope>NUCLEOTIDE SEQUENCE</scope>
    <source>
        <strain evidence="5">L06</strain>
    </source>
</reference>
<evidence type="ECO:0000313" key="5">
    <source>
        <dbReference type="EMBL" id="CAD1562675.1"/>
    </source>
</evidence>
<feature type="compositionally biased region" description="Basic and acidic residues" evidence="4">
    <location>
        <begin position="202"/>
        <end position="222"/>
    </location>
</feature>
<feature type="region of interest" description="Disordered" evidence="4">
    <location>
        <begin position="1"/>
        <end position="58"/>
    </location>
</feature>
<sequence length="659" mass="77662">MSAIRNREGTSDELMKSPMEGTQIFKRPTVRRSLRRKSGIDAENDENQYEVKERRRRSSNSTSELLLRTIIIEKPLVDSPPITPRKITTGTQVSNRETQDGDPLALTSLAILKKNFEESNMTSEKLILTPVKARKFSISSEVEYDRILESIQENQTEQDYTIDAIKFVDDFDVIEEILQKKELENLHDDQLNFEADNSPEIKCFDDQSGKENDRVNKRKNSEKLGVQMKKQRRSSKCVKIEQESACTITAPARKLSETMIESEPRSWTENGEHFFEGEENEILNRVFQEPLPESVIEKFRSTNVKLQHKVPPQHEIEQSILRDCLTAEQKAKFKTYGPLKEGRFTIEEDAIIRKNWKSFCRVHGLDFPEKNFFKSVYIGRRFIADPLERRKFWQFLANELPWRTLRSVSLRFRALYGYKTESQNNRRYTEEEDAKIMKYMKSDDLPVKKSKILPEILDRSYVSIGRRYRQLLEMEERKKCKEVKSKKDAIWSLDLIEDFLRHLMDITISEDIADLKDSLIPKSVWLKLESLLNITHEALKDFWTTHLHMQLFAPRPIYYNQIKIMLVEYLYGKGIVSFNEIDWSEVAKCFDGYTPQFLIRMCPRPRHRAEFGDYIEKMYKELIPILKEKPYDHCLPRLRYSNRKLEVIDIVGGDSEIDE</sequence>
<keyword evidence="3" id="KW-0539">Nucleus</keyword>
<feature type="compositionally biased region" description="Basic residues" evidence="4">
    <location>
        <begin position="28"/>
        <end position="37"/>
    </location>
</feature>
<feature type="compositionally biased region" description="Basic and acidic residues" evidence="4">
    <location>
        <begin position="1"/>
        <end position="15"/>
    </location>
</feature>
<dbReference type="AlphaFoldDB" id="A0A6V7KED5"/>
<evidence type="ECO:0000256" key="4">
    <source>
        <dbReference type="SAM" id="MobiDB-lite"/>
    </source>
</evidence>
<proteinExistence type="predicted"/>
<evidence type="ECO:0000256" key="1">
    <source>
        <dbReference type="ARBA" id="ARBA00004123"/>
    </source>
</evidence>
<accession>A0A6V7KED5</accession>
<name>A0A6V7KED5_9HYME</name>
<evidence type="ECO:0008006" key="6">
    <source>
        <dbReference type="Google" id="ProtNLM"/>
    </source>
</evidence>
<keyword evidence="2" id="KW-0238">DNA-binding</keyword>